<dbReference type="Proteomes" id="UP000027866">
    <property type="component" value="Unassembled WGS sequence"/>
</dbReference>
<dbReference type="OrthoDB" id="7390937at2"/>
<dbReference type="RefSeq" id="WP_069297531.1">
    <property type="nucleotide sequence ID" value="NZ_CP017057.1"/>
</dbReference>
<dbReference type="AlphaFoldDB" id="A0A074MIT3"/>
<dbReference type="KEGG" id="elq:Ga0102493_11205"/>
<organism evidence="2 3">
    <name type="scientific">Erythrobacter litoralis</name>
    <dbReference type="NCBI Taxonomy" id="39960"/>
    <lineage>
        <taxon>Bacteria</taxon>
        <taxon>Pseudomonadati</taxon>
        <taxon>Pseudomonadota</taxon>
        <taxon>Alphaproteobacteria</taxon>
        <taxon>Sphingomonadales</taxon>
        <taxon>Erythrobacteraceae</taxon>
        <taxon>Erythrobacter/Porphyrobacter group</taxon>
        <taxon>Erythrobacter</taxon>
    </lineage>
</organism>
<dbReference type="PATRIC" id="fig|39960.10.peg.2456"/>
<keyword evidence="3" id="KW-1185">Reference proteome</keyword>
<name>A0A074MIT3_9SPHN</name>
<comment type="caution">
    <text evidence="2">The sequence shown here is derived from an EMBL/GenBank/DDBJ whole genome shotgun (WGS) entry which is preliminary data.</text>
</comment>
<protein>
    <submittedName>
        <fullName evidence="2">Uncharacterized protein</fullName>
    </submittedName>
</protein>
<evidence type="ECO:0000313" key="2">
    <source>
        <dbReference type="EMBL" id="KEO93409.1"/>
    </source>
</evidence>
<accession>A0A074MIT3</accession>
<gene>
    <name evidence="2" type="ORF">EH32_11880</name>
</gene>
<evidence type="ECO:0000256" key="1">
    <source>
        <dbReference type="SAM" id="MobiDB-lite"/>
    </source>
</evidence>
<proteinExistence type="predicted"/>
<evidence type="ECO:0000313" key="3">
    <source>
        <dbReference type="Proteomes" id="UP000027866"/>
    </source>
</evidence>
<reference evidence="2 3" key="1">
    <citation type="submission" date="2014-04" db="EMBL/GenBank/DDBJ databases">
        <title>A comprehensive comparison of genomes of Erythrobacter spp. Strains.</title>
        <authorList>
            <person name="Zheng Q."/>
        </authorList>
    </citation>
    <scope>NUCLEOTIDE SEQUENCE [LARGE SCALE GENOMIC DNA]</scope>
    <source>
        <strain evidence="2 3">DSM 8509</strain>
    </source>
</reference>
<feature type="region of interest" description="Disordered" evidence="1">
    <location>
        <begin position="40"/>
        <end position="60"/>
    </location>
</feature>
<sequence length="299" mass="31070">MSPRPARALITGGLAVLLVIGLALLLPRLLLPGDPPAVRSDGQPALPTAPPSAPGERPRLGLHTGLPLYRPLGIDVKAMARGQGEVPWQRRALEKGHALVPLDTLSPTIGLVPGDPPVDPLEGLDRLAVIQPRALSPADNVALDEWVKAGGRLLLVLDPMLTGEYDLPLGDPRHPNSVALIPPVVERWGLQIVYDETQESGPRFASHEGGTIPLALAGEVRALRGREDGCTFAASRALARCRVGEGSVTVLADAAVFEHESLAAEAGQGSSAIGALVDYAFASGKGGDRAGKPRGGVGE</sequence>
<dbReference type="EMBL" id="JMIX01000006">
    <property type="protein sequence ID" value="KEO93409.1"/>
    <property type="molecule type" value="Genomic_DNA"/>
</dbReference>